<sequence length="72" mass="8516">MSLEVRLVLTVRKLVSEFKLTILRDYDDFRRKYYSKDRIRIHGELPTVNGRSTDNVCDPEIQSQCTVDVLRN</sequence>
<reference evidence="1 2" key="1">
    <citation type="journal article" date="2016" name="Nat. Commun.">
        <title>Extremotolerant tardigrade genome and improved radiotolerance of human cultured cells by tardigrade-unique protein.</title>
        <authorList>
            <person name="Hashimoto T."/>
            <person name="Horikawa D.D."/>
            <person name="Saito Y."/>
            <person name="Kuwahara H."/>
            <person name="Kozuka-Hata H."/>
            <person name="Shin-I T."/>
            <person name="Minakuchi Y."/>
            <person name="Ohishi K."/>
            <person name="Motoyama A."/>
            <person name="Aizu T."/>
            <person name="Enomoto A."/>
            <person name="Kondo K."/>
            <person name="Tanaka S."/>
            <person name="Hara Y."/>
            <person name="Koshikawa S."/>
            <person name="Sagara H."/>
            <person name="Miura T."/>
            <person name="Yokobori S."/>
            <person name="Miyagawa K."/>
            <person name="Suzuki Y."/>
            <person name="Kubo T."/>
            <person name="Oyama M."/>
            <person name="Kohara Y."/>
            <person name="Fujiyama A."/>
            <person name="Arakawa K."/>
            <person name="Katayama T."/>
            <person name="Toyoda A."/>
            <person name="Kunieda T."/>
        </authorList>
    </citation>
    <scope>NUCLEOTIDE SEQUENCE [LARGE SCALE GENOMIC DNA]</scope>
    <source>
        <strain evidence="1 2">YOKOZUNA-1</strain>
    </source>
</reference>
<evidence type="ECO:0000313" key="2">
    <source>
        <dbReference type="Proteomes" id="UP000186922"/>
    </source>
</evidence>
<proteinExistence type="predicted"/>
<dbReference type="Proteomes" id="UP000186922">
    <property type="component" value="Unassembled WGS sequence"/>
</dbReference>
<dbReference type="AlphaFoldDB" id="A0A1D1UPB3"/>
<name>A0A1D1UPB3_RAMVA</name>
<dbReference type="EMBL" id="BDGG01000001">
    <property type="protein sequence ID" value="GAU88193.1"/>
    <property type="molecule type" value="Genomic_DNA"/>
</dbReference>
<gene>
    <name evidence="1" type="primary">RvY_00937-1</name>
    <name evidence="1" type="synonym">RvY_00937.1</name>
    <name evidence="1" type="ORF">RvY_00937</name>
</gene>
<evidence type="ECO:0000313" key="1">
    <source>
        <dbReference type="EMBL" id="GAU88193.1"/>
    </source>
</evidence>
<keyword evidence="2" id="KW-1185">Reference proteome</keyword>
<organism evidence="1 2">
    <name type="scientific">Ramazzottius varieornatus</name>
    <name type="common">Water bear</name>
    <name type="synonym">Tardigrade</name>
    <dbReference type="NCBI Taxonomy" id="947166"/>
    <lineage>
        <taxon>Eukaryota</taxon>
        <taxon>Metazoa</taxon>
        <taxon>Ecdysozoa</taxon>
        <taxon>Tardigrada</taxon>
        <taxon>Eutardigrada</taxon>
        <taxon>Parachela</taxon>
        <taxon>Hypsibioidea</taxon>
        <taxon>Ramazzottiidae</taxon>
        <taxon>Ramazzottius</taxon>
    </lineage>
</organism>
<accession>A0A1D1UPB3</accession>
<comment type="caution">
    <text evidence="1">The sequence shown here is derived from an EMBL/GenBank/DDBJ whole genome shotgun (WGS) entry which is preliminary data.</text>
</comment>
<protein>
    <submittedName>
        <fullName evidence="1">Uncharacterized protein</fullName>
    </submittedName>
</protein>